<comment type="caution">
    <text evidence="1">The sequence shown here is derived from an EMBL/GenBank/DDBJ whole genome shotgun (WGS) entry which is preliminary data.</text>
</comment>
<keyword evidence="2" id="KW-1185">Reference proteome</keyword>
<protein>
    <submittedName>
        <fullName evidence="1">Uncharacterized protein</fullName>
    </submittedName>
</protein>
<name>A0A8X6W4V3_TRICX</name>
<evidence type="ECO:0000313" key="2">
    <source>
        <dbReference type="Proteomes" id="UP000887159"/>
    </source>
</evidence>
<proteinExistence type="predicted"/>
<gene>
    <name evidence="1" type="ORF">TNCV_243561</name>
</gene>
<dbReference type="Proteomes" id="UP000887159">
    <property type="component" value="Unassembled WGS sequence"/>
</dbReference>
<sequence length="95" mass="10694">MPLGPLRAEIGEAFFLSALAVLQREPSSASKEFCFVLWVSCKLPKLSGSVSLSKEVFELTLYKWRLRMNHWLRSISVCGENLTSEFSDLGLNLRG</sequence>
<accession>A0A8X6W4V3</accession>
<reference evidence="1" key="1">
    <citation type="submission" date="2020-08" db="EMBL/GenBank/DDBJ databases">
        <title>Multicomponent nature underlies the extraordinary mechanical properties of spider dragline silk.</title>
        <authorList>
            <person name="Kono N."/>
            <person name="Nakamura H."/>
            <person name="Mori M."/>
            <person name="Yoshida Y."/>
            <person name="Ohtoshi R."/>
            <person name="Malay A.D."/>
            <person name="Moran D.A.P."/>
            <person name="Tomita M."/>
            <person name="Numata K."/>
            <person name="Arakawa K."/>
        </authorList>
    </citation>
    <scope>NUCLEOTIDE SEQUENCE</scope>
</reference>
<organism evidence="1 2">
    <name type="scientific">Trichonephila clavipes</name>
    <name type="common">Golden silk orbweaver</name>
    <name type="synonym">Nephila clavipes</name>
    <dbReference type="NCBI Taxonomy" id="2585209"/>
    <lineage>
        <taxon>Eukaryota</taxon>
        <taxon>Metazoa</taxon>
        <taxon>Ecdysozoa</taxon>
        <taxon>Arthropoda</taxon>
        <taxon>Chelicerata</taxon>
        <taxon>Arachnida</taxon>
        <taxon>Araneae</taxon>
        <taxon>Araneomorphae</taxon>
        <taxon>Entelegynae</taxon>
        <taxon>Araneoidea</taxon>
        <taxon>Nephilidae</taxon>
        <taxon>Trichonephila</taxon>
    </lineage>
</organism>
<dbReference type="EMBL" id="BMAU01021381">
    <property type="protein sequence ID" value="GFY27891.1"/>
    <property type="molecule type" value="Genomic_DNA"/>
</dbReference>
<evidence type="ECO:0000313" key="1">
    <source>
        <dbReference type="EMBL" id="GFY27891.1"/>
    </source>
</evidence>
<dbReference type="AlphaFoldDB" id="A0A8X6W4V3"/>